<dbReference type="InterPro" id="IPR047127">
    <property type="entry name" value="MutT-like"/>
</dbReference>
<dbReference type="OrthoDB" id="9810648at2"/>
<accession>A0A833MCT1</accession>
<comment type="similarity">
    <text evidence="2">Belongs to the Nudix hydrolase family.</text>
</comment>
<name>A0A833MCT1_9FIRM</name>
<keyword evidence="4" id="KW-0235">DNA replication</keyword>
<evidence type="ECO:0000256" key="1">
    <source>
        <dbReference type="ARBA" id="ARBA00001946"/>
    </source>
</evidence>
<proteinExistence type="inferred from homology"/>
<dbReference type="EMBL" id="WBZB01000052">
    <property type="protein sequence ID" value="KAB3526358.1"/>
    <property type="molecule type" value="Genomic_DNA"/>
</dbReference>
<keyword evidence="7 13" id="KW-0378">Hydrolase</keyword>
<evidence type="ECO:0000256" key="7">
    <source>
        <dbReference type="ARBA" id="ARBA00022801"/>
    </source>
</evidence>
<keyword evidence="6" id="KW-0227">DNA damage</keyword>
<dbReference type="GO" id="GO:0044716">
    <property type="term" value="F:8-oxo-GDP phosphatase activity"/>
    <property type="evidence" value="ECO:0007669"/>
    <property type="project" value="TreeGrafter"/>
</dbReference>
<evidence type="ECO:0000256" key="6">
    <source>
        <dbReference type="ARBA" id="ARBA00022763"/>
    </source>
</evidence>
<evidence type="ECO:0000256" key="8">
    <source>
        <dbReference type="ARBA" id="ARBA00022842"/>
    </source>
</evidence>
<dbReference type="InterPro" id="IPR015797">
    <property type="entry name" value="NUDIX_hydrolase-like_dom_sf"/>
</dbReference>
<organism evidence="13 14">
    <name type="scientific">Alkaliphilus serpentinus</name>
    <dbReference type="NCBI Taxonomy" id="1482731"/>
    <lineage>
        <taxon>Bacteria</taxon>
        <taxon>Bacillati</taxon>
        <taxon>Bacillota</taxon>
        <taxon>Clostridia</taxon>
        <taxon>Peptostreptococcales</taxon>
        <taxon>Natronincolaceae</taxon>
        <taxon>Alkaliphilus</taxon>
    </lineage>
</organism>
<dbReference type="Proteomes" id="UP000465601">
    <property type="component" value="Unassembled WGS sequence"/>
</dbReference>
<evidence type="ECO:0000256" key="10">
    <source>
        <dbReference type="ARBA" id="ARBA00035861"/>
    </source>
</evidence>
<dbReference type="GO" id="GO:0046872">
    <property type="term" value="F:metal ion binding"/>
    <property type="evidence" value="ECO:0007669"/>
    <property type="project" value="UniProtKB-KW"/>
</dbReference>
<dbReference type="GO" id="GO:0006281">
    <property type="term" value="P:DNA repair"/>
    <property type="evidence" value="ECO:0007669"/>
    <property type="project" value="UniProtKB-KW"/>
</dbReference>
<keyword evidence="8" id="KW-0460">Magnesium</keyword>
<dbReference type="CDD" id="cd03425">
    <property type="entry name" value="NUDIX_MutT_NudA_like"/>
    <property type="match status" value="1"/>
</dbReference>
<keyword evidence="5" id="KW-0479">Metal-binding</keyword>
<dbReference type="GO" id="GO:0035539">
    <property type="term" value="F:8-oxo-7,8-dihydrodeoxyguanosine triphosphate pyrophosphatase activity"/>
    <property type="evidence" value="ECO:0007669"/>
    <property type="project" value="UniProtKB-EC"/>
</dbReference>
<dbReference type="EC" id="3.6.1.55" evidence="11"/>
<gene>
    <name evidence="13" type="ORF">F8153_13955</name>
</gene>
<dbReference type="Pfam" id="PF00293">
    <property type="entry name" value="NUDIX"/>
    <property type="match status" value="1"/>
</dbReference>
<evidence type="ECO:0000256" key="5">
    <source>
        <dbReference type="ARBA" id="ARBA00022723"/>
    </source>
</evidence>
<evidence type="ECO:0000259" key="12">
    <source>
        <dbReference type="PROSITE" id="PS51462"/>
    </source>
</evidence>
<dbReference type="SUPFAM" id="SSF55811">
    <property type="entry name" value="Nudix"/>
    <property type="match status" value="1"/>
</dbReference>
<reference evidence="13 14" key="1">
    <citation type="submission" date="2019-10" db="EMBL/GenBank/DDBJ databases">
        <title>Alkaliphilus serpentinus sp. nov. and Alkaliphilus pronyensis sp. nov., two novel anaerobic alkaliphilic species isolated from the serpentinized-hosted hydrothermal field of the Prony Bay (New Caledonia).</title>
        <authorList>
            <person name="Postec A."/>
        </authorList>
    </citation>
    <scope>NUCLEOTIDE SEQUENCE [LARGE SCALE GENOMIC DNA]</scope>
    <source>
        <strain evidence="13 14">LacT</strain>
    </source>
</reference>
<dbReference type="GO" id="GO:0006260">
    <property type="term" value="P:DNA replication"/>
    <property type="evidence" value="ECO:0007669"/>
    <property type="project" value="UniProtKB-KW"/>
</dbReference>
<evidence type="ECO:0000313" key="14">
    <source>
        <dbReference type="Proteomes" id="UP000465601"/>
    </source>
</evidence>
<evidence type="ECO:0000256" key="3">
    <source>
        <dbReference type="ARBA" id="ARBA00022457"/>
    </source>
</evidence>
<dbReference type="AlphaFoldDB" id="A0A833MCT1"/>
<evidence type="ECO:0000313" key="13">
    <source>
        <dbReference type="EMBL" id="KAB3526358.1"/>
    </source>
</evidence>
<sequence length="130" mass="14848">MLDVAAIILENESKEVLIARRRKGIAMEGLWEFPGGKIEEGESPQDCLVRELKEEMELDIEVQDYVGESIHSYEDFVIRLMAYRGRILRGEIKLVDHDKILWVKPLELKEIALAPADIPFAGLLLDEGEE</sequence>
<evidence type="ECO:0000256" key="4">
    <source>
        <dbReference type="ARBA" id="ARBA00022705"/>
    </source>
</evidence>
<evidence type="ECO:0000256" key="9">
    <source>
        <dbReference type="ARBA" id="ARBA00023204"/>
    </source>
</evidence>
<dbReference type="GO" id="GO:0008413">
    <property type="term" value="F:8-oxo-7,8-dihydroguanosine triphosphate pyrophosphatase activity"/>
    <property type="evidence" value="ECO:0007669"/>
    <property type="project" value="TreeGrafter"/>
</dbReference>
<protein>
    <recommendedName>
        <fullName evidence="11">8-oxo-dGTP diphosphatase</fullName>
        <ecNumber evidence="11">3.6.1.55</ecNumber>
    </recommendedName>
</protein>
<dbReference type="InterPro" id="IPR000086">
    <property type="entry name" value="NUDIX_hydrolase_dom"/>
</dbReference>
<keyword evidence="3" id="KW-0515">Mutator protein</keyword>
<dbReference type="Gene3D" id="3.90.79.10">
    <property type="entry name" value="Nucleoside Triphosphate Pyrophosphohydrolase"/>
    <property type="match status" value="1"/>
</dbReference>
<dbReference type="GO" id="GO:0044715">
    <property type="term" value="F:8-oxo-dGDP phosphatase activity"/>
    <property type="evidence" value="ECO:0007669"/>
    <property type="project" value="TreeGrafter"/>
</dbReference>
<dbReference type="PANTHER" id="PTHR47707">
    <property type="entry name" value="8-OXO-DGTP DIPHOSPHATASE"/>
    <property type="match status" value="1"/>
</dbReference>
<comment type="caution">
    <text evidence="13">The sequence shown here is derived from an EMBL/GenBank/DDBJ whole genome shotgun (WGS) entry which is preliminary data.</text>
</comment>
<keyword evidence="14" id="KW-1185">Reference proteome</keyword>
<dbReference type="PANTHER" id="PTHR47707:SF1">
    <property type="entry name" value="NUDIX HYDROLASE FAMILY PROTEIN"/>
    <property type="match status" value="1"/>
</dbReference>
<keyword evidence="9" id="KW-0234">DNA repair</keyword>
<dbReference type="PROSITE" id="PS51462">
    <property type="entry name" value="NUDIX"/>
    <property type="match status" value="1"/>
</dbReference>
<feature type="domain" description="Nudix hydrolase" evidence="12">
    <location>
        <begin position="1"/>
        <end position="126"/>
    </location>
</feature>
<dbReference type="PRINTS" id="PR00502">
    <property type="entry name" value="NUDIXFAMILY"/>
</dbReference>
<evidence type="ECO:0000256" key="2">
    <source>
        <dbReference type="ARBA" id="ARBA00005582"/>
    </source>
</evidence>
<comment type="cofactor">
    <cofactor evidence="1">
        <name>Mg(2+)</name>
        <dbReference type="ChEBI" id="CHEBI:18420"/>
    </cofactor>
</comment>
<comment type="catalytic activity">
    <reaction evidence="10">
        <text>8-oxo-dGTP + H2O = 8-oxo-dGMP + diphosphate + H(+)</text>
        <dbReference type="Rhea" id="RHEA:31575"/>
        <dbReference type="ChEBI" id="CHEBI:15377"/>
        <dbReference type="ChEBI" id="CHEBI:15378"/>
        <dbReference type="ChEBI" id="CHEBI:33019"/>
        <dbReference type="ChEBI" id="CHEBI:63224"/>
        <dbReference type="ChEBI" id="CHEBI:77896"/>
        <dbReference type="EC" id="3.6.1.55"/>
    </reaction>
</comment>
<dbReference type="RefSeq" id="WP_151866969.1">
    <property type="nucleotide sequence ID" value="NZ_WBZB01000052.1"/>
</dbReference>
<dbReference type="InterPro" id="IPR020476">
    <property type="entry name" value="Nudix_hydrolase"/>
</dbReference>
<evidence type="ECO:0000256" key="11">
    <source>
        <dbReference type="ARBA" id="ARBA00038905"/>
    </source>
</evidence>